<evidence type="ECO:0000256" key="2">
    <source>
        <dbReference type="ARBA" id="ARBA00022553"/>
    </source>
</evidence>
<dbReference type="AlphaFoldDB" id="A0A5C3QG45"/>
<name>A0A5C3QG45_9AGAR</name>
<accession>A0A5C3QG45</accession>
<dbReference type="STRING" id="1884261.A0A5C3QG45"/>
<evidence type="ECO:0008006" key="8">
    <source>
        <dbReference type="Google" id="ProtNLM"/>
    </source>
</evidence>
<feature type="region of interest" description="Disordered" evidence="3">
    <location>
        <begin position="1"/>
        <end position="26"/>
    </location>
</feature>
<dbReference type="Pfam" id="PF07993">
    <property type="entry name" value="NAD_binding_4"/>
    <property type="match status" value="1"/>
</dbReference>
<dbReference type="SUPFAM" id="SSF56801">
    <property type="entry name" value="Acetyl-CoA synthetase-like"/>
    <property type="match status" value="1"/>
</dbReference>
<evidence type="ECO:0000256" key="3">
    <source>
        <dbReference type="SAM" id="MobiDB-lite"/>
    </source>
</evidence>
<dbReference type="Pfam" id="PF23562">
    <property type="entry name" value="AMP-binding_C_3"/>
    <property type="match status" value="1"/>
</dbReference>
<organism evidence="6 7">
    <name type="scientific">Pterulicium gracile</name>
    <dbReference type="NCBI Taxonomy" id="1884261"/>
    <lineage>
        <taxon>Eukaryota</taxon>
        <taxon>Fungi</taxon>
        <taxon>Dikarya</taxon>
        <taxon>Basidiomycota</taxon>
        <taxon>Agaricomycotina</taxon>
        <taxon>Agaricomycetes</taxon>
        <taxon>Agaricomycetidae</taxon>
        <taxon>Agaricales</taxon>
        <taxon>Pleurotineae</taxon>
        <taxon>Pterulaceae</taxon>
        <taxon>Pterulicium</taxon>
    </lineage>
</organism>
<dbReference type="InterPro" id="IPR036291">
    <property type="entry name" value="NAD(P)-bd_dom_sf"/>
</dbReference>
<dbReference type="SUPFAM" id="SSF51735">
    <property type="entry name" value="NAD(P)-binding Rossmann-fold domains"/>
    <property type="match status" value="1"/>
</dbReference>
<sequence>MPPILPAGVPVSQGLSSTTFTPPPLDGSSTPAEIYDWVFQHNKTHPVFVTPTDNGRTKTLLWGEVLGAMYRGAKLLRETIGTKPGTPASPIVGILSTTDIITYFTVYISLVRLGYVPFLISPRNSPTAVAHLLKKAGVHCLLVGREPPMQALSRASLSALEAPTSGSQPFATPTTSFMPVFQELFEGDEVSPSEIPLPKQQWSDPFGLLHSSGSTSFPNVVTLTLSRWLEIAWGPWFGAQDLADKVLCLAGIPMYHGMGVMQTVWTPTSGLVISCPDPSSPPQIPTPDSVMACARATNSDLVLCPPVFVEHWAKNPDHVHWLATRTGILYGGGSLSKATGDYLASQSVDVYSTYGTTEAATLSAILPDPVTNDWEYLEFSKHAQRVMQPQGDGTYELVLLASKFDNPSVMNTKVDGIDAYATSDLFVPHPTKVDRWKLYGRMDDQIMHSTGEKTNPGPLESILNRHPKIQTSIMFGRGQFQAGILIEPIPGARFGDGNADARVAFLNEIWPTVEKTNELAPQHSRLFKEMIIFTSSAKPFQYTVKMTPRRQAILLDYTTEIESLYALVAQSTQSDIPAATTWDSSSTTNFVRAVVRQVVKLNADLKDTDDIFAVGCDSLQATWIRNTLLRALRETKGAPNVVAHNDFVYTHTSVQALSAFMMRLAVSDGSEDGTKSSTVQSRIREMEATLKRASADLVRVSSRSSSRTNKAETTMDVVLVTGTTGQLGCSLLDQLIGDARVGKIYALNRPAVGSELTLLERHKKAFVKYGLDPAGLESTKLCLAQGALDATHFGLQQETYQELLKTTTCIIHNAWPVNFNLSLSSFDGSIRGLRCLIDFATSSSLQHPPRFAFVSTLGLFQNVQGLSPPLSESHIPATVAVGSGYTESKWVSEQLLRAAQNATGLSSTIFRIGQLCGTANGSWKESEWMPSIVLSSKAMGCLPDDPRRVSWIPVDIVARAIIDRSQQRSRQTSQIVHVLHPHPTPWPTLAKHLGNTLNLPLIPFPQWVQKLEAYASDDDALHLSAPSIKLLPMLRAISSRNEDDGGFEAFGFLVAKVTNGIFDSIPVPPLSLELASLWLKQWKLV</sequence>
<dbReference type="OrthoDB" id="429813at2759"/>
<dbReference type="InterPro" id="IPR051414">
    <property type="entry name" value="Adenylate-forming_Reductase"/>
</dbReference>
<feature type="domain" description="Thioester reductase (TE)" evidence="5">
    <location>
        <begin position="720"/>
        <end position="961"/>
    </location>
</feature>
<evidence type="ECO:0000256" key="1">
    <source>
        <dbReference type="ARBA" id="ARBA00022450"/>
    </source>
</evidence>
<dbReference type="InterPro" id="IPR042099">
    <property type="entry name" value="ANL_N_sf"/>
</dbReference>
<feature type="domain" description="AMP-dependent synthetase/ligase" evidence="4">
    <location>
        <begin position="44"/>
        <end position="374"/>
    </location>
</feature>
<reference evidence="6 7" key="1">
    <citation type="journal article" date="2019" name="Nat. Ecol. Evol.">
        <title>Megaphylogeny resolves global patterns of mushroom evolution.</title>
        <authorList>
            <person name="Varga T."/>
            <person name="Krizsan K."/>
            <person name="Foldi C."/>
            <person name="Dima B."/>
            <person name="Sanchez-Garcia M."/>
            <person name="Sanchez-Ramirez S."/>
            <person name="Szollosi G.J."/>
            <person name="Szarkandi J.G."/>
            <person name="Papp V."/>
            <person name="Albert L."/>
            <person name="Andreopoulos W."/>
            <person name="Angelini C."/>
            <person name="Antonin V."/>
            <person name="Barry K.W."/>
            <person name="Bougher N.L."/>
            <person name="Buchanan P."/>
            <person name="Buyck B."/>
            <person name="Bense V."/>
            <person name="Catcheside P."/>
            <person name="Chovatia M."/>
            <person name="Cooper J."/>
            <person name="Damon W."/>
            <person name="Desjardin D."/>
            <person name="Finy P."/>
            <person name="Geml J."/>
            <person name="Haridas S."/>
            <person name="Hughes K."/>
            <person name="Justo A."/>
            <person name="Karasinski D."/>
            <person name="Kautmanova I."/>
            <person name="Kiss B."/>
            <person name="Kocsube S."/>
            <person name="Kotiranta H."/>
            <person name="LaButti K.M."/>
            <person name="Lechner B.E."/>
            <person name="Liimatainen K."/>
            <person name="Lipzen A."/>
            <person name="Lukacs Z."/>
            <person name="Mihaltcheva S."/>
            <person name="Morgado L.N."/>
            <person name="Niskanen T."/>
            <person name="Noordeloos M.E."/>
            <person name="Ohm R.A."/>
            <person name="Ortiz-Santana B."/>
            <person name="Ovrebo C."/>
            <person name="Racz N."/>
            <person name="Riley R."/>
            <person name="Savchenko A."/>
            <person name="Shiryaev A."/>
            <person name="Soop K."/>
            <person name="Spirin V."/>
            <person name="Szebenyi C."/>
            <person name="Tomsovsky M."/>
            <person name="Tulloss R.E."/>
            <person name="Uehling J."/>
            <person name="Grigoriev I.V."/>
            <person name="Vagvolgyi C."/>
            <person name="Papp T."/>
            <person name="Martin F.M."/>
            <person name="Miettinen O."/>
            <person name="Hibbett D.S."/>
            <person name="Nagy L.G."/>
        </authorList>
    </citation>
    <scope>NUCLEOTIDE SEQUENCE [LARGE SCALE GENOMIC DNA]</scope>
    <source>
        <strain evidence="6 7">CBS 309.79</strain>
    </source>
</reference>
<keyword evidence="2" id="KW-0597">Phosphoprotein</keyword>
<dbReference type="InterPro" id="IPR013120">
    <property type="entry name" value="FAR_NAD-bd"/>
</dbReference>
<keyword evidence="7" id="KW-1185">Reference proteome</keyword>
<dbReference type="PANTHER" id="PTHR43439:SF2">
    <property type="entry name" value="ENZYME, PUTATIVE (JCVI)-RELATED"/>
    <property type="match status" value="1"/>
</dbReference>
<evidence type="ECO:0000259" key="4">
    <source>
        <dbReference type="Pfam" id="PF00501"/>
    </source>
</evidence>
<evidence type="ECO:0000259" key="5">
    <source>
        <dbReference type="Pfam" id="PF07993"/>
    </source>
</evidence>
<dbReference type="EMBL" id="ML178835">
    <property type="protein sequence ID" value="TFK99128.1"/>
    <property type="molecule type" value="Genomic_DNA"/>
</dbReference>
<gene>
    <name evidence="6" type="ORF">BDV98DRAFT_626928</name>
</gene>
<protein>
    <recommendedName>
        <fullName evidence="8">Acetyl-CoA synthetase-like protein</fullName>
    </recommendedName>
</protein>
<proteinExistence type="predicted"/>
<dbReference type="Gene3D" id="3.40.50.720">
    <property type="entry name" value="NAD(P)-binding Rossmann-like Domain"/>
    <property type="match status" value="1"/>
</dbReference>
<dbReference type="InterPro" id="IPR000873">
    <property type="entry name" value="AMP-dep_synth/lig_dom"/>
</dbReference>
<dbReference type="Pfam" id="PF00501">
    <property type="entry name" value="AMP-binding"/>
    <property type="match status" value="1"/>
</dbReference>
<dbReference type="PANTHER" id="PTHR43439">
    <property type="entry name" value="PHENYLACETATE-COENZYME A LIGASE"/>
    <property type="match status" value="1"/>
</dbReference>
<evidence type="ECO:0000313" key="7">
    <source>
        <dbReference type="Proteomes" id="UP000305067"/>
    </source>
</evidence>
<dbReference type="Proteomes" id="UP000305067">
    <property type="component" value="Unassembled WGS sequence"/>
</dbReference>
<keyword evidence="1" id="KW-0596">Phosphopantetheine</keyword>
<evidence type="ECO:0000313" key="6">
    <source>
        <dbReference type="EMBL" id="TFK99128.1"/>
    </source>
</evidence>
<dbReference type="Gene3D" id="3.40.50.12780">
    <property type="entry name" value="N-terminal domain of ligase-like"/>
    <property type="match status" value="1"/>
</dbReference>